<evidence type="ECO:0000256" key="13">
    <source>
        <dbReference type="PROSITE-ProRule" id="PRU10141"/>
    </source>
</evidence>
<gene>
    <name evidence="17" type="ORF">LWI29_037406</name>
</gene>
<reference evidence="17" key="1">
    <citation type="journal article" date="2022" name="Plant J.">
        <title>Strategies of tolerance reflected in two North American maple genomes.</title>
        <authorList>
            <person name="McEvoy S.L."/>
            <person name="Sezen U.U."/>
            <person name="Trouern-Trend A."/>
            <person name="McMahon S.M."/>
            <person name="Schaberg P.G."/>
            <person name="Yang J."/>
            <person name="Wegrzyn J.L."/>
            <person name="Swenson N.G."/>
        </authorList>
    </citation>
    <scope>NUCLEOTIDE SEQUENCE</scope>
    <source>
        <strain evidence="17">NS2018</strain>
    </source>
</reference>
<evidence type="ECO:0000256" key="5">
    <source>
        <dbReference type="ARBA" id="ARBA00022692"/>
    </source>
</evidence>
<dbReference type="InterPro" id="IPR001245">
    <property type="entry name" value="Ser-Thr/Tyr_kinase_cat_dom"/>
</dbReference>
<keyword evidence="11 14" id="KW-0472">Membrane</keyword>
<dbReference type="InterPro" id="IPR017441">
    <property type="entry name" value="Protein_kinase_ATP_BS"/>
</dbReference>
<sequence length="907" mass="100604">MVDRQPSFLVLQLCLVLVSVIITVRNSKLAGAYGEHAKRKFQYQADSSGFINIDCGAGESYTDRETGLFYESDVIHTKYIDTGKTHEINPNFSSDTFHRQQRHNLRSFPEGTRNCYTLKPNQGGNKKYLIRAIFEYGNYDSKNQIPEFDLYLGVNRWTTVSLEISMFEIIHIPSAAYIDVCLNNTGKGVPYISALELRPLDNSLYRIPNGALLNIYSFDLGGNNDIRYPEDVFDRYWFPYNDSDWLVMSTKSTIQSSADGSNYKVPDKLLQTAAASKSASVPLSLFIKRNPDPDSVCYIYFHFAEIEILDNGSNRELKIEVNGVRNLSSEPATLEYLMPMTKTSTGLPMSADKEISFKIYAAEGSDLPPILNAVEVFLYIELPVSPTNFNDVDAIRKIKSVYGLKRDSWQGDPCLPSDYMWDGLNCSNDGSSPPSIISLDLSSSGLKGDIAPYFADFTMIQSLVPDFLSQLTSLTVLNLGRNKLSGLVPAVLIERSKNGALKLSVEGNPDICSLADSCDQKKKNNIVVPLVASIAAFSTAIIAIFAIFCWLKKRKKQAVIVLGKSESKSENKNDTFAAKKQQFTYSDIVKITKNFEKVLGEGGFGTVYLGYLDDTEVAVKLLSSSSAQGYKEFHSEVKLLMRVHHRNLTSLVGYCIEGKLMGIIYEYMTNGSLEQYFSVAGKHEGKNAVSILSWDDRMRIAVDAAQGLEYLHEGCKPPIIHRDVKSSNILLNDKLQAKIADFGMSRIFPIESSSHICTGVVGTPGYLDPEYYSSNWLNEKSDTYSFGVVLLEIITSKPVILTAPENTHISKWVNSMLAGGDIRSIVDPKLSGDFEKNSAWKAVELALSCTSQSSSERPTMTEVVMELKECLALATAGNGEGHGNKTKGPRRMLSVDVIADQFSPKAR</sequence>
<dbReference type="InterPro" id="IPR024788">
    <property type="entry name" value="Malectin-like_Carb-bd_dom"/>
</dbReference>
<dbReference type="Pfam" id="PF12819">
    <property type="entry name" value="Malectin_like"/>
    <property type="match status" value="1"/>
</dbReference>
<dbReference type="InterPro" id="IPR011009">
    <property type="entry name" value="Kinase-like_dom_sf"/>
</dbReference>
<feature type="transmembrane region" description="Helical" evidence="14">
    <location>
        <begin position="526"/>
        <end position="551"/>
    </location>
</feature>
<dbReference type="PROSITE" id="PS50011">
    <property type="entry name" value="PROTEIN_KINASE_DOM"/>
    <property type="match status" value="1"/>
</dbReference>
<evidence type="ECO:0000256" key="10">
    <source>
        <dbReference type="ARBA" id="ARBA00022989"/>
    </source>
</evidence>
<keyword evidence="12" id="KW-0675">Receptor</keyword>
<evidence type="ECO:0000256" key="12">
    <source>
        <dbReference type="ARBA" id="ARBA00023170"/>
    </source>
</evidence>
<organism evidence="17 18">
    <name type="scientific">Acer saccharum</name>
    <name type="common">Sugar maple</name>
    <dbReference type="NCBI Taxonomy" id="4024"/>
    <lineage>
        <taxon>Eukaryota</taxon>
        <taxon>Viridiplantae</taxon>
        <taxon>Streptophyta</taxon>
        <taxon>Embryophyta</taxon>
        <taxon>Tracheophyta</taxon>
        <taxon>Spermatophyta</taxon>
        <taxon>Magnoliopsida</taxon>
        <taxon>eudicotyledons</taxon>
        <taxon>Gunneridae</taxon>
        <taxon>Pentapetalae</taxon>
        <taxon>rosids</taxon>
        <taxon>malvids</taxon>
        <taxon>Sapindales</taxon>
        <taxon>Sapindaceae</taxon>
        <taxon>Hippocastanoideae</taxon>
        <taxon>Acereae</taxon>
        <taxon>Acer</taxon>
    </lineage>
</organism>
<dbReference type="Pfam" id="PF07714">
    <property type="entry name" value="PK_Tyr_Ser-Thr"/>
    <property type="match status" value="1"/>
</dbReference>
<dbReference type="EMBL" id="JAUESC010000004">
    <property type="protein sequence ID" value="KAK0598734.1"/>
    <property type="molecule type" value="Genomic_DNA"/>
</dbReference>
<dbReference type="GO" id="GO:0005524">
    <property type="term" value="F:ATP binding"/>
    <property type="evidence" value="ECO:0007669"/>
    <property type="project" value="UniProtKB-UniRule"/>
</dbReference>
<dbReference type="FunFam" id="3.30.200.20:FF:000394">
    <property type="entry name" value="Leucine-rich repeat receptor-like protein kinase"/>
    <property type="match status" value="1"/>
</dbReference>
<feature type="binding site" evidence="13">
    <location>
        <position position="620"/>
    </location>
    <ligand>
        <name>ATP</name>
        <dbReference type="ChEBI" id="CHEBI:30616"/>
    </ligand>
</feature>
<dbReference type="PANTHER" id="PTHR45631">
    <property type="entry name" value="OS07G0107800 PROTEIN-RELATED"/>
    <property type="match status" value="1"/>
</dbReference>
<dbReference type="InterPro" id="IPR008271">
    <property type="entry name" value="Ser/Thr_kinase_AS"/>
</dbReference>
<keyword evidence="7 13" id="KW-0547">Nucleotide-binding</keyword>
<feature type="chain" id="PRO_5041259286" description="Protein kinase domain-containing protein" evidence="15">
    <location>
        <begin position="24"/>
        <end position="907"/>
    </location>
</feature>
<dbReference type="CDD" id="cd14066">
    <property type="entry name" value="STKc_IRAK"/>
    <property type="match status" value="1"/>
</dbReference>
<comment type="caution">
    <text evidence="17">The sequence shown here is derived from an EMBL/GenBank/DDBJ whole genome shotgun (WGS) entry which is preliminary data.</text>
</comment>
<dbReference type="SUPFAM" id="SSF52058">
    <property type="entry name" value="L domain-like"/>
    <property type="match status" value="1"/>
</dbReference>
<protein>
    <recommendedName>
        <fullName evidence="16">Protein kinase domain-containing protein</fullName>
    </recommendedName>
</protein>
<keyword evidence="2" id="KW-0723">Serine/threonine-protein kinase</keyword>
<dbReference type="GO" id="GO:0004674">
    <property type="term" value="F:protein serine/threonine kinase activity"/>
    <property type="evidence" value="ECO:0007669"/>
    <property type="project" value="UniProtKB-KW"/>
</dbReference>
<feature type="signal peptide" evidence="15">
    <location>
        <begin position="1"/>
        <end position="23"/>
    </location>
</feature>
<keyword evidence="4" id="KW-0808">Transferase</keyword>
<evidence type="ECO:0000256" key="14">
    <source>
        <dbReference type="SAM" id="Phobius"/>
    </source>
</evidence>
<keyword evidence="9 13" id="KW-0067">ATP-binding</keyword>
<dbReference type="SUPFAM" id="SSF56112">
    <property type="entry name" value="Protein kinase-like (PK-like)"/>
    <property type="match status" value="1"/>
</dbReference>
<comment type="subcellular location">
    <subcellularLocation>
        <location evidence="1">Membrane</location>
        <topology evidence="1">Single-pass membrane protein</topology>
    </subcellularLocation>
</comment>
<keyword evidence="18" id="KW-1185">Reference proteome</keyword>
<evidence type="ECO:0000256" key="8">
    <source>
        <dbReference type="ARBA" id="ARBA00022777"/>
    </source>
</evidence>
<dbReference type="PANTHER" id="PTHR45631:SF212">
    <property type="entry name" value="PROTEIN KINASE DOMAIN-CONTAINING PROTEIN"/>
    <property type="match status" value="1"/>
</dbReference>
<keyword evidence="5 14" id="KW-0812">Transmembrane</keyword>
<evidence type="ECO:0000256" key="6">
    <source>
        <dbReference type="ARBA" id="ARBA00022729"/>
    </source>
</evidence>
<dbReference type="Gene3D" id="3.30.200.20">
    <property type="entry name" value="Phosphorylase Kinase, domain 1"/>
    <property type="match status" value="1"/>
</dbReference>
<dbReference type="FunFam" id="1.10.510.10:FF:000146">
    <property type="entry name" value="LRR receptor-like serine/threonine-protein kinase IOS1"/>
    <property type="match status" value="1"/>
</dbReference>
<dbReference type="SMART" id="SM00220">
    <property type="entry name" value="S_TKc"/>
    <property type="match status" value="1"/>
</dbReference>
<evidence type="ECO:0000256" key="11">
    <source>
        <dbReference type="ARBA" id="ARBA00023136"/>
    </source>
</evidence>
<name>A0AA39VU40_ACESA</name>
<keyword evidence="3" id="KW-0597">Phosphoprotein</keyword>
<accession>A0AA39VU40</accession>
<evidence type="ECO:0000256" key="7">
    <source>
        <dbReference type="ARBA" id="ARBA00022741"/>
    </source>
</evidence>
<dbReference type="PROSITE" id="PS00107">
    <property type="entry name" value="PROTEIN_KINASE_ATP"/>
    <property type="match status" value="1"/>
</dbReference>
<dbReference type="InterPro" id="IPR032675">
    <property type="entry name" value="LRR_dom_sf"/>
</dbReference>
<feature type="domain" description="Protein kinase" evidence="16">
    <location>
        <begin position="593"/>
        <end position="871"/>
    </location>
</feature>
<keyword evidence="8" id="KW-0418">Kinase</keyword>
<evidence type="ECO:0000256" key="2">
    <source>
        <dbReference type="ARBA" id="ARBA00022527"/>
    </source>
</evidence>
<evidence type="ECO:0000313" key="17">
    <source>
        <dbReference type="EMBL" id="KAK0598734.1"/>
    </source>
</evidence>
<keyword evidence="10 14" id="KW-1133">Transmembrane helix</keyword>
<dbReference type="AlphaFoldDB" id="A0AA39VU40"/>
<dbReference type="Gene3D" id="3.80.10.10">
    <property type="entry name" value="Ribonuclease Inhibitor"/>
    <property type="match status" value="1"/>
</dbReference>
<evidence type="ECO:0000256" key="4">
    <source>
        <dbReference type="ARBA" id="ARBA00022679"/>
    </source>
</evidence>
<dbReference type="InterPro" id="IPR000719">
    <property type="entry name" value="Prot_kinase_dom"/>
</dbReference>
<evidence type="ECO:0000313" key="18">
    <source>
        <dbReference type="Proteomes" id="UP001168877"/>
    </source>
</evidence>
<keyword evidence="6 15" id="KW-0732">Signal</keyword>
<evidence type="ECO:0000256" key="3">
    <source>
        <dbReference type="ARBA" id="ARBA00022553"/>
    </source>
</evidence>
<evidence type="ECO:0000256" key="15">
    <source>
        <dbReference type="SAM" id="SignalP"/>
    </source>
</evidence>
<evidence type="ECO:0000256" key="9">
    <source>
        <dbReference type="ARBA" id="ARBA00022840"/>
    </source>
</evidence>
<dbReference type="GO" id="GO:0016020">
    <property type="term" value="C:membrane"/>
    <property type="evidence" value="ECO:0007669"/>
    <property type="project" value="UniProtKB-SubCell"/>
</dbReference>
<evidence type="ECO:0000256" key="1">
    <source>
        <dbReference type="ARBA" id="ARBA00004167"/>
    </source>
</evidence>
<dbReference type="PROSITE" id="PS00108">
    <property type="entry name" value="PROTEIN_KINASE_ST"/>
    <property type="match status" value="1"/>
</dbReference>
<dbReference type="Gene3D" id="1.10.510.10">
    <property type="entry name" value="Transferase(Phosphotransferase) domain 1"/>
    <property type="match status" value="1"/>
</dbReference>
<reference evidence="17" key="2">
    <citation type="submission" date="2023-06" db="EMBL/GenBank/DDBJ databases">
        <authorList>
            <person name="Swenson N.G."/>
            <person name="Wegrzyn J.L."/>
            <person name="Mcevoy S.L."/>
        </authorList>
    </citation>
    <scope>NUCLEOTIDE SEQUENCE</scope>
    <source>
        <strain evidence="17">NS2018</strain>
        <tissue evidence="17">Leaf</tissue>
    </source>
</reference>
<dbReference type="Proteomes" id="UP001168877">
    <property type="component" value="Unassembled WGS sequence"/>
</dbReference>
<evidence type="ECO:0000259" key="16">
    <source>
        <dbReference type="PROSITE" id="PS50011"/>
    </source>
</evidence>
<proteinExistence type="predicted"/>